<dbReference type="RefSeq" id="WP_378139404.1">
    <property type="nucleotide sequence ID" value="NZ_JBHSEF010000009.1"/>
</dbReference>
<evidence type="ECO:0000259" key="5">
    <source>
        <dbReference type="Pfam" id="PF13476"/>
    </source>
</evidence>
<evidence type="ECO:0000313" key="6">
    <source>
        <dbReference type="EMBL" id="MFC4353723.1"/>
    </source>
</evidence>
<dbReference type="PANTHER" id="PTHR32114:SF2">
    <property type="entry name" value="ABC TRANSPORTER ABCH.3"/>
    <property type="match status" value="1"/>
</dbReference>
<sequence length="1014" mass="117142">MRPLYLKMTAFGPYREQETIDFSELHPHTLFVIAGPTGAGKTSIFDALSFALFGTGSGEDRQDTRMLRSDFAPDELHTAVELTFSVRGRTIRIFRQMAHIKTGNKTATGEKYELVEVTPEGEVPLVERYTVREINAKLMELVGMTAEQFHQIVMLPQGEFRKFLTSSTDQKELILRKLFRTERFQRMNEFLREKRQQLLNSSQQHRAVLMTLVSQAAGLYPEVETFKQHQINLYQIDDAFTRGMDELKKQQLQATEIEQHAWTHFQVEQKRLQQMEWMQAKRVRLEELVTKHQTLINQQPLMEKGKARLEAAERAQSIAPVYLVYKQMMQKAQLKQEAVQNLKQEAEQVTIQFTEIEKKWKTLQAEEEKRQDLRRAVEKLEDRVKQLEQRDVLLTKERSLAKEKELHDTAVQQMKGELQQMDDRLQFLVEQYQALTAEADGLTELEKARSTLSEQLKQLTHYEQVQRQIDEFSQELLQTAQAEQQAKEEWQQFQKRQANQLAVQLVEHLHDGAPCPVCGATEHPSPAVREEEVSEHRQAELQQKLQQVTTRHMRLTLEFERLQKEAKALEETYPNALEQKENYEQQLTEVTAGIKGLNEKKQQASAYMSEGKPLRQQSHQLKDQMSVREQQLARVTEEWQRLQGQLQSMETAEEESLEDVKQEARKMAASYKQAVDEWQQTDKTYHGVKERFQSVRERLEWEQNQLKQLQEEKEQAVASWEDALQARGFENDSAYTQASLPEAETTRYKEELQSYETMIQQVMTEKGLLEKELEGHEERVPVADQRAFVQEAKATWDTEKEKAQKLQGIYEASERLMNQFAGLKNKMGDTETQLATTTSLYDALRGQNNKKLSFERYMLIAYLEQITEAANQRLQSLSGGQFRLVRSDRQESHGKQSGLQLDVYDGYTGQFRDVKSLSGGEKFHASLSLALGMADVMQEMNGGIQIETMFIDEGFGSLDEESLQKAIDALVQLQRTGRLIGVISHVKELQAAIPAQLRVQKSASGTSSTSFQIG</sequence>
<keyword evidence="4" id="KW-0175">Coiled coil</keyword>
<feature type="coiled-coil region" evidence="4">
    <location>
        <begin position="325"/>
        <end position="489"/>
    </location>
</feature>
<comment type="subunit">
    <text evidence="2">Heterodimer of SbcC and SbcD.</text>
</comment>
<dbReference type="Proteomes" id="UP001595733">
    <property type="component" value="Unassembled WGS sequence"/>
</dbReference>
<comment type="caution">
    <text evidence="6">The sequence shown here is derived from an EMBL/GenBank/DDBJ whole genome shotgun (WGS) entry which is preliminary data.</text>
</comment>
<proteinExistence type="inferred from homology"/>
<dbReference type="EMBL" id="JBHSEF010000009">
    <property type="protein sequence ID" value="MFC4353723.1"/>
    <property type="molecule type" value="Genomic_DNA"/>
</dbReference>
<dbReference type="Gene3D" id="3.40.50.300">
    <property type="entry name" value="P-loop containing nucleotide triphosphate hydrolases"/>
    <property type="match status" value="2"/>
</dbReference>
<dbReference type="InterPro" id="IPR027417">
    <property type="entry name" value="P-loop_NTPase"/>
</dbReference>
<feature type="coiled-coil region" evidence="4">
    <location>
        <begin position="538"/>
        <end position="600"/>
    </location>
</feature>
<comment type="similarity">
    <text evidence="1">Belongs to the SMC family. SbcC subfamily.</text>
</comment>
<reference evidence="7" key="1">
    <citation type="journal article" date="2019" name="Int. J. Syst. Evol. Microbiol.">
        <title>The Global Catalogue of Microorganisms (GCM) 10K type strain sequencing project: providing services to taxonomists for standard genome sequencing and annotation.</title>
        <authorList>
            <consortium name="The Broad Institute Genomics Platform"/>
            <consortium name="The Broad Institute Genome Sequencing Center for Infectious Disease"/>
            <person name="Wu L."/>
            <person name="Ma J."/>
        </authorList>
    </citation>
    <scope>NUCLEOTIDE SEQUENCE [LARGE SCALE GENOMIC DNA]</scope>
    <source>
        <strain evidence="7">CCUG 50353</strain>
    </source>
</reference>
<dbReference type="Pfam" id="PF13558">
    <property type="entry name" value="SbcC_Walker_B"/>
    <property type="match status" value="1"/>
</dbReference>
<dbReference type="InterPro" id="IPR038729">
    <property type="entry name" value="Rad50/SbcC_AAA"/>
</dbReference>
<feature type="coiled-coil region" evidence="4">
    <location>
        <begin position="632"/>
        <end position="726"/>
    </location>
</feature>
<name>A0ABV8UR01_9BACL</name>
<feature type="coiled-coil region" evidence="4">
    <location>
        <begin position="752"/>
        <end position="779"/>
    </location>
</feature>
<evidence type="ECO:0000256" key="4">
    <source>
        <dbReference type="SAM" id="Coils"/>
    </source>
</evidence>
<accession>A0ABV8UR01</accession>
<gene>
    <name evidence="6" type="ORF">ACFO0S_01420</name>
</gene>
<organism evidence="6 7">
    <name type="scientific">Chryseomicrobium palamuruense</name>
    <dbReference type="NCBI Taxonomy" id="682973"/>
    <lineage>
        <taxon>Bacteria</taxon>
        <taxon>Bacillati</taxon>
        <taxon>Bacillota</taxon>
        <taxon>Bacilli</taxon>
        <taxon>Bacillales</taxon>
        <taxon>Caryophanaceae</taxon>
        <taxon>Chryseomicrobium</taxon>
    </lineage>
</organism>
<evidence type="ECO:0000256" key="2">
    <source>
        <dbReference type="ARBA" id="ARBA00011322"/>
    </source>
</evidence>
<dbReference type="PANTHER" id="PTHR32114">
    <property type="entry name" value="ABC TRANSPORTER ABCH.3"/>
    <property type="match status" value="1"/>
</dbReference>
<evidence type="ECO:0000313" key="7">
    <source>
        <dbReference type="Proteomes" id="UP001595733"/>
    </source>
</evidence>
<feature type="domain" description="Rad50/SbcC-type AAA" evidence="5">
    <location>
        <begin position="6"/>
        <end position="203"/>
    </location>
</feature>
<keyword evidence="7" id="KW-1185">Reference proteome</keyword>
<protein>
    <recommendedName>
        <fullName evidence="3">Nuclease SbcCD subunit C</fullName>
    </recommendedName>
</protein>
<evidence type="ECO:0000256" key="1">
    <source>
        <dbReference type="ARBA" id="ARBA00006930"/>
    </source>
</evidence>
<dbReference type="Pfam" id="PF13476">
    <property type="entry name" value="AAA_23"/>
    <property type="match status" value="1"/>
</dbReference>
<dbReference type="SUPFAM" id="SSF52540">
    <property type="entry name" value="P-loop containing nucleoside triphosphate hydrolases"/>
    <property type="match status" value="2"/>
</dbReference>
<evidence type="ECO:0000256" key="3">
    <source>
        <dbReference type="ARBA" id="ARBA00013368"/>
    </source>
</evidence>